<name>A0A951QQZ9_9CYAN</name>
<reference evidence="7" key="1">
    <citation type="submission" date="2021-05" db="EMBL/GenBank/DDBJ databases">
        <authorList>
            <person name="Pietrasiak N."/>
            <person name="Ward R."/>
            <person name="Stajich J.E."/>
            <person name="Kurbessoian T."/>
        </authorList>
    </citation>
    <scope>NUCLEOTIDE SEQUENCE</scope>
    <source>
        <strain evidence="7">GSE-NOS-MK-12-04C</strain>
    </source>
</reference>
<evidence type="ECO:0000259" key="6">
    <source>
        <dbReference type="Pfam" id="PF04932"/>
    </source>
</evidence>
<dbReference type="Pfam" id="PF04932">
    <property type="entry name" value="Wzy_C"/>
    <property type="match status" value="1"/>
</dbReference>
<proteinExistence type="predicted"/>
<keyword evidence="4 5" id="KW-0472">Membrane</keyword>
<protein>
    <submittedName>
        <fullName evidence="7">O-antigen ligase family protein</fullName>
    </submittedName>
</protein>
<dbReference type="Proteomes" id="UP000729701">
    <property type="component" value="Unassembled WGS sequence"/>
</dbReference>
<feature type="transmembrane region" description="Helical" evidence="5">
    <location>
        <begin position="416"/>
        <end position="439"/>
    </location>
</feature>
<feature type="transmembrane region" description="Helical" evidence="5">
    <location>
        <begin position="114"/>
        <end position="131"/>
    </location>
</feature>
<keyword evidence="3 5" id="KW-1133">Transmembrane helix</keyword>
<dbReference type="GO" id="GO:0016020">
    <property type="term" value="C:membrane"/>
    <property type="evidence" value="ECO:0007669"/>
    <property type="project" value="UniProtKB-SubCell"/>
</dbReference>
<feature type="transmembrane region" description="Helical" evidence="5">
    <location>
        <begin position="284"/>
        <end position="304"/>
    </location>
</feature>
<keyword evidence="2 5" id="KW-0812">Transmembrane</keyword>
<organism evidence="7 8">
    <name type="scientific">Cyanomargarita calcarea GSE-NOS-MK-12-04C</name>
    <dbReference type="NCBI Taxonomy" id="2839659"/>
    <lineage>
        <taxon>Bacteria</taxon>
        <taxon>Bacillati</taxon>
        <taxon>Cyanobacteriota</taxon>
        <taxon>Cyanophyceae</taxon>
        <taxon>Nostocales</taxon>
        <taxon>Cyanomargaritaceae</taxon>
        <taxon>Cyanomargarita</taxon>
    </lineage>
</organism>
<dbReference type="InterPro" id="IPR007016">
    <property type="entry name" value="O-antigen_ligase-rel_domated"/>
</dbReference>
<feature type="transmembrane region" description="Helical" evidence="5">
    <location>
        <begin position="143"/>
        <end position="165"/>
    </location>
</feature>
<dbReference type="GO" id="GO:0016874">
    <property type="term" value="F:ligase activity"/>
    <property type="evidence" value="ECO:0007669"/>
    <property type="project" value="UniProtKB-KW"/>
</dbReference>
<accession>A0A951QQZ9</accession>
<evidence type="ECO:0000256" key="5">
    <source>
        <dbReference type="SAM" id="Phobius"/>
    </source>
</evidence>
<evidence type="ECO:0000256" key="4">
    <source>
        <dbReference type="ARBA" id="ARBA00023136"/>
    </source>
</evidence>
<comment type="subcellular location">
    <subcellularLocation>
        <location evidence="1">Membrane</location>
        <topology evidence="1">Multi-pass membrane protein</topology>
    </subcellularLocation>
</comment>
<evidence type="ECO:0000313" key="8">
    <source>
        <dbReference type="Proteomes" id="UP000729701"/>
    </source>
</evidence>
<evidence type="ECO:0000313" key="7">
    <source>
        <dbReference type="EMBL" id="MBW4670894.1"/>
    </source>
</evidence>
<feature type="transmembrane region" description="Helical" evidence="5">
    <location>
        <begin position="46"/>
        <end position="70"/>
    </location>
</feature>
<feature type="transmembrane region" description="Helical" evidence="5">
    <location>
        <begin position="241"/>
        <end position="272"/>
    </location>
</feature>
<feature type="transmembrane region" description="Helical" evidence="5">
    <location>
        <begin position="213"/>
        <end position="235"/>
    </location>
</feature>
<evidence type="ECO:0000256" key="2">
    <source>
        <dbReference type="ARBA" id="ARBA00022692"/>
    </source>
</evidence>
<dbReference type="AlphaFoldDB" id="A0A951QQZ9"/>
<comment type="caution">
    <text evidence="7">The sequence shown here is derived from an EMBL/GenBank/DDBJ whole genome shotgun (WGS) entry which is preliminary data.</text>
</comment>
<sequence>MKSRRHSAISSAVVQQNDPIFAGILIQWHNLTQSEKVVCSCIFLVPLWWLWGWSYLAVFLAISVFAYQYFHKGSLHLQKPSVFVIAGIAYGLHELLSISFWAIYNNYSLNPRSFTNSITTWIAPLFLLWYIKSYRIKVRPQVIAWAFSVVVFQMLLFWVVIHFAWKENFYIPPRSLFGLLTGKGEVFVPGVGNSNFLMPYFPSDSSLLGMVRYVFFFHGPESLALVVGFGCILAVDIQQKFWSIILFSGSFFLLLLSGTRSTWLAIPAVLIIRWLLTISKNGKLWRMFALLAIVSFVTLSIPAVTDLFSNSATHTAKATGEFRGDSTEVRAEIYRRTWEGFINGSDTQLIFGHIVSGETVLPGYAPAVVGSHSFLLSTLLYRKGLLGTAIFLTFWISLISWLYATRKSRPMSCLIVYVLFSLTFSVMEWESVVMPIILITSVTHNPTLQIPKSKHDFKALSLKSIIEF</sequence>
<gene>
    <name evidence="7" type="ORF">KME60_26590</name>
</gene>
<keyword evidence="7" id="KW-0436">Ligase</keyword>
<feature type="transmembrane region" description="Helical" evidence="5">
    <location>
        <begin position="384"/>
        <end position="404"/>
    </location>
</feature>
<feature type="domain" description="O-antigen ligase-related" evidence="6">
    <location>
        <begin position="248"/>
        <end position="341"/>
    </location>
</feature>
<evidence type="ECO:0000256" key="3">
    <source>
        <dbReference type="ARBA" id="ARBA00022989"/>
    </source>
</evidence>
<reference evidence="7" key="2">
    <citation type="journal article" date="2022" name="Microbiol. Resour. Announc.">
        <title>Metagenome Sequencing to Explore Phylogenomics of Terrestrial Cyanobacteria.</title>
        <authorList>
            <person name="Ward R.D."/>
            <person name="Stajich J.E."/>
            <person name="Johansen J.R."/>
            <person name="Huntemann M."/>
            <person name="Clum A."/>
            <person name="Foster B."/>
            <person name="Foster B."/>
            <person name="Roux S."/>
            <person name="Palaniappan K."/>
            <person name="Varghese N."/>
            <person name="Mukherjee S."/>
            <person name="Reddy T.B.K."/>
            <person name="Daum C."/>
            <person name="Copeland A."/>
            <person name="Chen I.A."/>
            <person name="Ivanova N.N."/>
            <person name="Kyrpides N.C."/>
            <person name="Shapiro N."/>
            <person name="Eloe-Fadrosh E.A."/>
            <person name="Pietrasiak N."/>
        </authorList>
    </citation>
    <scope>NUCLEOTIDE SEQUENCE</scope>
    <source>
        <strain evidence="7">GSE-NOS-MK-12-04C</strain>
    </source>
</reference>
<evidence type="ECO:0000256" key="1">
    <source>
        <dbReference type="ARBA" id="ARBA00004141"/>
    </source>
</evidence>
<dbReference type="EMBL" id="JAHHGZ010000036">
    <property type="protein sequence ID" value="MBW4670894.1"/>
    <property type="molecule type" value="Genomic_DNA"/>
</dbReference>
<feature type="transmembrane region" description="Helical" evidence="5">
    <location>
        <begin position="82"/>
        <end position="102"/>
    </location>
</feature>